<dbReference type="EMBL" id="PKMF04000701">
    <property type="protein sequence ID" value="KAK7821483.1"/>
    <property type="molecule type" value="Genomic_DNA"/>
</dbReference>
<reference evidence="2 3" key="1">
    <citation type="journal article" date="2018" name="Sci. Data">
        <title>The draft genome sequence of cork oak.</title>
        <authorList>
            <person name="Ramos A.M."/>
            <person name="Usie A."/>
            <person name="Barbosa P."/>
            <person name="Barros P.M."/>
            <person name="Capote T."/>
            <person name="Chaves I."/>
            <person name="Simoes F."/>
            <person name="Abreu I."/>
            <person name="Carrasquinho I."/>
            <person name="Faro C."/>
            <person name="Guimaraes J.B."/>
            <person name="Mendonca D."/>
            <person name="Nobrega F."/>
            <person name="Rodrigues L."/>
            <person name="Saibo N.J.M."/>
            <person name="Varela M.C."/>
            <person name="Egas C."/>
            <person name="Matos J."/>
            <person name="Miguel C.M."/>
            <person name="Oliveira M.M."/>
            <person name="Ricardo C.P."/>
            <person name="Goncalves S."/>
        </authorList>
    </citation>
    <scope>NUCLEOTIDE SEQUENCE [LARGE SCALE GENOMIC DNA]</scope>
    <source>
        <strain evidence="3">cv. HL8</strain>
    </source>
</reference>
<dbReference type="Proteomes" id="UP000237347">
    <property type="component" value="Unassembled WGS sequence"/>
</dbReference>
<evidence type="ECO:0000313" key="3">
    <source>
        <dbReference type="Proteomes" id="UP000237347"/>
    </source>
</evidence>
<name>A0AAW0J4F0_QUESU</name>
<proteinExistence type="predicted"/>
<organism evidence="2 3">
    <name type="scientific">Quercus suber</name>
    <name type="common">Cork oak</name>
    <dbReference type="NCBI Taxonomy" id="58331"/>
    <lineage>
        <taxon>Eukaryota</taxon>
        <taxon>Viridiplantae</taxon>
        <taxon>Streptophyta</taxon>
        <taxon>Embryophyta</taxon>
        <taxon>Tracheophyta</taxon>
        <taxon>Spermatophyta</taxon>
        <taxon>Magnoliopsida</taxon>
        <taxon>eudicotyledons</taxon>
        <taxon>Gunneridae</taxon>
        <taxon>Pentapetalae</taxon>
        <taxon>rosids</taxon>
        <taxon>fabids</taxon>
        <taxon>Fagales</taxon>
        <taxon>Fagaceae</taxon>
        <taxon>Quercus</taxon>
    </lineage>
</organism>
<gene>
    <name evidence="2" type="primary">NUP1_1</name>
    <name evidence="2" type="ORF">CFP56_037635</name>
</gene>
<feature type="compositionally biased region" description="Pro residues" evidence="1">
    <location>
        <begin position="20"/>
        <end position="35"/>
    </location>
</feature>
<dbReference type="GO" id="GO:0005635">
    <property type="term" value="C:nuclear envelope"/>
    <property type="evidence" value="ECO:0007669"/>
    <property type="project" value="TreeGrafter"/>
</dbReference>
<feature type="compositionally biased region" description="Basic and acidic residues" evidence="1">
    <location>
        <begin position="236"/>
        <end position="247"/>
    </location>
</feature>
<accession>A0AAW0J4F0</accession>
<keyword evidence="3" id="KW-1185">Reference proteome</keyword>
<feature type="region of interest" description="Disordered" evidence="1">
    <location>
        <begin position="194"/>
        <end position="247"/>
    </location>
</feature>
<dbReference type="PANTHER" id="PTHR33416:SF18">
    <property type="entry name" value="NUCLEOPORIN-LIKE PROTEIN"/>
    <property type="match status" value="1"/>
</dbReference>
<feature type="compositionally biased region" description="Basic and acidic residues" evidence="1">
    <location>
        <begin position="1"/>
        <end position="10"/>
    </location>
</feature>
<feature type="region of interest" description="Disordered" evidence="1">
    <location>
        <begin position="681"/>
        <end position="715"/>
    </location>
</feature>
<feature type="region of interest" description="Disordered" evidence="1">
    <location>
        <begin position="1"/>
        <end position="44"/>
    </location>
</feature>
<feature type="region of interest" description="Disordered" evidence="1">
    <location>
        <begin position="615"/>
        <end position="654"/>
    </location>
</feature>
<evidence type="ECO:0000256" key="1">
    <source>
        <dbReference type="SAM" id="MobiDB-lite"/>
    </source>
</evidence>
<feature type="region of interest" description="Disordered" evidence="1">
    <location>
        <begin position="106"/>
        <end position="138"/>
    </location>
</feature>
<evidence type="ECO:0000313" key="2">
    <source>
        <dbReference type="EMBL" id="KAK7821483.1"/>
    </source>
</evidence>
<dbReference type="PANTHER" id="PTHR33416">
    <property type="entry name" value="NUCLEAR PORE COMPLEX PROTEIN NUP1"/>
    <property type="match status" value="1"/>
</dbReference>
<dbReference type="GO" id="GO:0071763">
    <property type="term" value="P:nuclear membrane organization"/>
    <property type="evidence" value="ECO:0007669"/>
    <property type="project" value="TreeGrafter"/>
</dbReference>
<feature type="compositionally biased region" description="Polar residues" evidence="1">
    <location>
        <begin position="694"/>
        <end position="704"/>
    </location>
</feature>
<sequence>MERLGEERGAGGKLRKPPSRKPPSTPYSRPPPPPSQAGAEAGGRRWISKLVDPAYQLISSGATLIFPSLFSKPDSIDALPAPTPQNHQVEQDGGCDDGKCAINLGSSRSTRVASPSAAADRLKSGSKFDGYKQEKNAGLSDDDRLSEIEKLLKGKKFSRDELNHLMEILHSRAVDHKPDMISGGDPAGLVVAQETPRISSEEKDSKKALKLGSSRSTRVASPSAAADRLKSGSKFDGYKQEKNAGLSDDDRLSEIEKLLKGKKFSRDELNHLMEILHSRAVDHKPDMISGGDPAGLVVAQETPRISSEEKDSKKALKLRDQVGASPVEIARAYMGNRASEIGLGSKNITSEDERALLHGDESAAKPFIQSPSPKPSACWPGSMAQDQHGYLTPQSQRSKFGLHNFPRTPYSRTIFSKSKTRITPLRGDSNRGMNISSTPFQQSQTHLFGQVKRSDALDNDYGSVGPIRRTRHKPLAKYSSGGSAYLRASLDGPSQVKNSDASEGILSAVKKNMEIGGTSSTSKPQSLYSKPHSSEKAVAAVHPHTTEMARKILEHIDRNPPTPKDKTSELKLVATWKKPESSVVLNAMSNERNTLPNLGYFGSYKNKDQIDQNNYAQRSEDKRNSHFKVPPQDSTSEAAKAVNKGGSASSVTRPVLPSISIGKPVSRWPFTSDAGSGFTFPVSSSGVEPPTPTIVPSLSGSGLQQKEGPAIPSYSFGSQRSNPALVFSFPSTSSATIHEDALDIKFSFGSDEKTRLSFSSFEKDAVCY</sequence>
<protein>
    <submittedName>
        <fullName evidence="2">Nuclear pore complex protein nup1</fullName>
    </submittedName>
</protein>
<dbReference type="AlphaFoldDB" id="A0AAW0J4F0"/>
<feature type="compositionally biased region" description="Basic and acidic residues" evidence="1">
    <location>
        <begin position="129"/>
        <end position="138"/>
    </location>
</feature>
<comment type="caution">
    <text evidence="2">The sequence shown here is derived from an EMBL/GenBank/DDBJ whole genome shotgun (WGS) entry which is preliminary data.</text>
</comment>